<keyword evidence="1" id="KW-0732">Signal</keyword>
<dbReference type="Proteomes" id="UP000632125">
    <property type="component" value="Unassembled WGS sequence"/>
</dbReference>
<dbReference type="NCBIfam" id="NF038039">
    <property type="entry name" value="WGxxGxxG-CTERM"/>
    <property type="match status" value="1"/>
</dbReference>
<organism evidence="2 3">
    <name type="scientific">Paenibacillus arenilitoris</name>
    <dbReference type="NCBI Taxonomy" id="2772299"/>
    <lineage>
        <taxon>Bacteria</taxon>
        <taxon>Bacillati</taxon>
        <taxon>Bacillota</taxon>
        <taxon>Bacilli</taxon>
        <taxon>Bacillales</taxon>
        <taxon>Paenibacillaceae</taxon>
        <taxon>Paenibacillus</taxon>
    </lineage>
</organism>
<feature type="chain" id="PRO_5037388803" evidence="1">
    <location>
        <begin position="25"/>
        <end position="136"/>
    </location>
</feature>
<dbReference type="AlphaFoldDB" id="A0A927CRZ0"/>
<evidence type="ECO:0000256" key="1">
    <source>
        <dbReference type="SAM" id="SignalP"/>
    </source>
</evidence>
<evidence type="ECO:0000313" key="2">
    <source>
        <dbReference type="EMBL" id="MBD2872092.1"/>
    </source>
</evidence>
<dbReference type="RefSeq" id="WP_190866483.1">
    <property type="nucleotide sequence ID" value="NZ_JACXIY010000041.1"/>
</dbReference>
<proteinExistence type="predicted"/>
<evidence type="ECO:0000313" key="3">
    <source>
        <dbReference type="Proteomes" id="UP000632125"/>
    </source>
</evidence>
<gene>
    <name evidence="2" type="ORF">IDH41_26275</name>
</gene>
<name>A0A927CRZ0_9BACL</name>
<protein>
    <submittedName>
        <fullName evidence="2">WGxxGxxG-CTERM domain-containing protein</fullName>
    </submittedName>
</protein>
<sequence>MKKTLTVFSFLICMLMLTAVPAFADNVHRNTNNVGTYDYRNNNDNNTFGEEMRQDINRGITNTNRALGTDIDHIDRANGMNGNRMGMNGVNRTNNLRTNNVRATAAADNDGFDWGWLGLLGLIGLAGLRSRDRERT</sequence>
<keyword evidence="3" id="KW-1185">Reference proteome</keyword>
<reference evidence="2" key="1">
    <citation type="submission" date="2020-09" db="EMBL/GenBank/DDBJ databases">
        <title>A novel bacterium of genus Paenibacillus, isolated from South China Sea.</title>
        <authorList>
            <person name="Huang H."/>
            <person name="Mo K."/>
            <person name="Hu Y."/>
        </authorList>
    </citation>
    <scope>NUCLEOTIDE SEQUENCE</scope>
    <source>
        <strain evidence="2">IB182493</strain>
    </source>
</reference>
<accession>A0A927CRZ0</accession>
<feature type="signal peptide" evidence="1">
    <location>
        <begin position="1"/>
        <end position="24"/>
    </location>
</feature>
<dbReference type="EMBL" id="JACXIY010000041">
    <property type="protein sequence ID" value="MBD2872092.1"/>
    <property type="molecule type" value="Genomic_DNA"/>
</dbReference>
<dbReference type="NCBIfam" id="NF041742">
    <property type="entry name" value="WGxxGxxG_fam"/>
    <property type="match status" value="1"/>
</dbReference>
<comment type="caution">
    <text evidence="2">The sequence shown here is derived from an EMBL/GenBank/DDBJ whole genome shotgun (WGS) entry which is preliminary data.</text>
</comment>